<reference evidence="1" key="1">
    <citation type="submission" date="2019-12" db="EMBL/GenBank/DDBJ databases">
        <title>Genome sequencing and annotation of Brassica cretica.</title>
        <authorList>
            <person name="Studholme D.J."/>
            <person name="Sarris P.F."/>
        </authorList>
    </citation>
    <scope>NUCLEOTIDE SEQUENCE</scope>
    <source>
        <strain evidence="1">PFS-001/15</strain>
        <tissue evidence="1">Leaf</tissue>
    </source>
</reference>
<dbReference type="AlphaFoldDB" id="A0A8S9LKJ0"/>
<dbReference type="EMBL" id="QGKW02000276">
    <property type="protein sequence ID" value="KAF2608034.1"/>
    <property type="molecule type" value="Genomic_DNA"/>
</dbReference>
<comment type="caution">
    <text evidence="1">The sequence shown here is derived from an EMBL/GenBank/DDBJ whole genome shotgun (WGS) entry which is preliminary data.</text>
</comment>
<organism evidence="1 2">
    <name type="scientific">Brassica cretica</name>
    <name type="common">Mustard</name>
    <dbReference type="NCBI Taxonomy" id="69181"/>
    <lineage>
        <taxon>Eukaryota</taxon>
        <taxon>Viridiplantae</taxon>
        <taxon>Streptophyta</taxon>
        <taxon>Embryophyta</taxon>
        <taxon>Tracheophyta</taxon>
        <taxon>Spermatophyta</taxon>
        <taxon>Magnoliopsida</taxon>
        <taxon>eudicotyledons</taxon>
        <taxon>Gunneridae</taxon>
        <taxon>Pentapetalae</taxon>
        <taxon>rosids</taxon>
        <taxon>malvids</taxon>
        <taxon>Brassicales</taxon>
        <taxon>Brassicaceae</taxon>
        <taxon>Brassiceae</taxon>
        <taxon>Brassica</taxon>
    </lineage>
</organism>
<protein>
    <submittedName>
        <fullName evidence="1">Uncharacterized protein</fullName>
    </submittedName>
</protein>
<evidence type="ECO:0000313" key="1">
    <source>
        <dbReference type="EMBL" id="KAF2608034.1"/>
    </source>
</evidence>
<name>A0A8S9LKJ0_BRACR</name>
<evidence type="ECO:0000313" key="2">
    <source>
        <dbReference type="Proteomes" id="UP000712281"/>
    </source>
</evidence>
<sequence>MTNPSSSENPSHLKMTLLTQNGVSEIDKRGTATPPHCKMFFFRQFSKKSEPGSDIPTILSKSKDRNEEKIPNLASELLIADTSVLHQSPRLAVLKNLPTASDFQELPPTVMITGSRTFSYREED</sequence>
<dbReference type="Proteomes" id="UP000712281">
    <property type="component" value="Unassembled WGS sequence"/>
</dbReference>
<accession>A0A8S9LKJ0</accession>
<gene>
    <name evidence="1" type="ORF">F2Q68_00044565</name>
</gene>
<proteinExistence type="predicted"/>